<dbReference type="RefSeq" id="WP_110380567.1">
    <property type="nucleotide sequence ID" value="NZ_CP029288.2"/>
</dbReference>
<dbReference type="GeneID" id="36838110"/>
<dbReference type="GO" id="GO:0004674">
    <property type="term" value="F:protein serine/threonine kinase activity"/>
    <property type="evidence" value="ECO:0007669"/>
    <property type="project" value="UniProtKB-KW"/>
</dbReference>
<keyword evidence="1" id="KW-0418">Kinase</keyword>
<dbReference type="InterPro" id="IPR011009">
    <property type="entry name" value="Kinase-like_dom_sf"/>
</dbReference>
<keyword evidence="1" id="KW-0808">Transferase</keyword>
<accession>A0A2U9INW4</accession>
<reference evidence="1 2" key="1">
    <citation type="submission" date="2018-05" db="EMBL/GenBank/DDBJ databases">
        <title>Complete Genome Sequences of Extremely Thermoacidophilic, Metal-Mobilizing Type-Strain Members of the Archaeal Family Sulfolobaceae: Acidianus brierleyi DSM-1651T, Acidianus sulfidivorans DSM-18786T, Metallosphaera hakonensis DSM-7519T, and Metallosphaera prunae DSM-10039T.</title>
        <authorList>
            <person name="Counts J.A."/>
            <person name="Kelly R.M."/>
        </authorList>
    </citation>
    <scope>NUCLEOTIDE SEQUENCE [LARGE SCALE GENOMIC DNA]</scope>
    <source>
        <strain evidence="1 2">JP7</strain>
    </source>
</reference>
<keyword evidence="2" id="KW-1185">Reference proteome</keyword>
<sequence length="203" mass="23756">MVEVRNFIYPKYDENIEKELKSNGITHLFSYGPTKLNNIRVIGKGKTGIVALIDDKKVIKIRRSDSPKESLELEAKFQEKACPSSPKIYSYGRNFIIMEYIQNSRILTRNDTSYLCDLLKRAKYLEEVKIQHEEISRPWKNVIVDDKRTYIIDYDSASFKENPFNVNKILSAFGYTNLAIKYKKRSIEFEEILNLLCRNSLPL</sequence>
<proteinExistence type="predicted"/>
<dbReference type="Proteomes" id="UP000248410">
    <property type="component" value="Chromosome"/>
</dbReference>
<gene>
    <name evidence="1" type="ORF">DFR86_09035</name>
</gene>
<dbReference type="OrthoDB" id="86092at2157"/>
<organism evidence="1 2">
    <name type="scientific">Acidianus sulfidivorans JP7</name>
    <dbReference type="NCBI Taxonomy" id="619593"/>
    <lineage>
        <taxon>Archaea</taxon>
        <taxon>Thermoproteota</taxon>
        <taxon>Thermoprotei</taxon>
        <taxon>Sulfolobales</taxon>
        <taxon>Sulfolobaceae</taxon>
        <taxon>Acidianus</taxon>
    </lineage>
</organism>
<keyword evidence="1" id="KW-0723">Serine/threonine-protein kinase</keyword>
<dbReference type="EMBL" id="CP029288">
    <property type="protein sequence ID" value="AWR97677.1"/>
    <property type="molecule type" value="Genomic_DNA"/>
</dbReference>
<name>A0A2U9INW4_9CREN</name>
<evidence type="ECO:0000313" key="1">
    <source>
        <dbReference type="EMBL" id="AWR97677.1"/>
    </source>
</evidence>
<evidence type="ECO:0000313" key="2">
    <source>
        <dbReference type="Proteomes" id="UP000248410"/>
    </source>
</evidence>
<dbReference type="AlphaFoldDB" id="A0A2U9INW4"/>
<dbReference type="SUPFAM" id="SSF56112">
    <property type="entry name" value="Protein kinase-like (PK-like)"/>
    <property type="match status" value="1"/>
</dbReference>
<dbReference type="KEGG" id="asul:DFR86_09035"/>
<protein>
    <submittedName>
        <fullName evidence="1">Serine/threonine protein kinase</fullName>
    </submittedName>
</protein>